<feature type="transmembrane region" description="Helical" evidence="6">
    <location>
        <begin position="734"/>
        <end position="753"/>
    </location>
</feature>
<accession>A0A9X2P2U5</accession>
<feature type="transmembrane region" description="Helical" evidence="6">
    <location>
        <begin position="388"/>
        <end position="412"/>
    </location>
</feature>
<dbReference type="AlphaFoldDB" id="A0A9X2P2U5"/>
<feature type="transmembrane region" description="Helical" evidence="6">
    <location>
        <begin position="685"/>
        <end position="707"/>
    </location>
</feature>
<evidence type="ECO:0000256" key="1">
    <source>
        <dbReference type="ARBA" id="ARBA00004651"/>
    </source>
</evidence>
<keyword evidence="4 6" id="KW-1133">Transmembrane helix</keyword>
<dbReference type="InterPro" id="IPR003838">
    <property type="entry name" value="ABC3_permease_C"/>
</dbReference>
<sequence length="805" mass="90613">MFGTHLKFFVRVFLKDKFFSLLNILGLAMGIAVSIILLLILQHDLSYDQHFANHERIYRLGGHLKATGIDIRGARSARELGGIIKDEFPEVEAVTSANTWDHTLIKYEKNGAEVSFYEEDVVRTDSAYFKVFQHDFIAGDPATALQDLNSVVISASAAARYFGSEDPLDKTLLIDGESWKVTAVIEDLPNNTHMRFDFLLSGLLKSREWVIDQGQVKSEAFWNPDVFTYFLMTKNYDPQRFYDKFPQIFDKFFKSFGDQVGGQYEAILQPLASIHFDSTLIDDEPTGNMAYLYAFSAIGIFIILLACINYMNLSTAKSVNRASEIAMKKTLGSDKKSLVLSFLGESVFLSLVSLVLAIVLVFLILNFSSFNSLIQKNLVVDFWNNKTLLFGSVGVAVMIGIVSGLYPAFYLPSIPTLAALKGSFKNQKSSLRLRKVLTTAQFAISIFVVVCTFFMRDQISFVRNKDLGFNKENILILPIQDTLVQNRIEPIKNELLQNPKITNATTSYAVLGMGTGGPVMHAESPEGMVQQRFNMITVGDDYFKTMGIDLLTGREFQPGSGIDVNNVFMCNRAAAKLMGWGDDPVGKKVRWFHGEEDGTIIGMVEDFNYMSLHNIVEPLLIVKSRKEGGFLHLQVAGDDLPETLEFIQTKWAEIDPNHPFEYFFQDQRFDEQYKSDEIQYKLISILSYICIFISLLGLLGLSAFTAAQRTKEIGIRKVHGASIPRIIYLLYKEVMLLVILAGILVIPAAWYIIDLWMGNFAYKTPLNYFTFLGVTVLALLVAFFTVAFHSLKTATTNPIKSLKYE</sequence>
<evidence type="ECO:0000256" key="5">
    <source>
        <dbReference type="ARBA" id="ARBA00023136"/>
    </source>
</evidence>
<feature type="domain" description="ABC3 transporter permease C-terminal" evidence="7">
    <location>
        <begin position="685"/>
        <end position="798"/>
    </location>
</feature>
<evidence type="ECO:0000313" key="9">
    <source>
        <dbReference type="EMBL" id="MCR9015039.1"/>
    </source>
</evidence>
<feature type="transmembrane region" description="Helical" evidence="6">
    <location>
        <begin position="338"/>
        <end position="368"/>
    </location>
</feature>
<dbReference type="EMBL" id="JANSUY010000004">
    <property type="protein sequence ID" value="MCR9015039.1"/>
    <property type="molecule type" value="Genomic_DNA"/>
</dbReference>
<comment type="caution">
    <text evidence="9">The sequence shown here is derived from an EMBL/GenBank/DDBJ whole genome shotgun (WGS) entry which is preliminary data.</text>
</comment>
<protein>
    <submittedName>
        <fullName evidence="9">ABC transporter permease</fullName>
    </submittedName>
</protein>
<dbReference type="Pfam" id="PF12704">
    <property type="entry name" value="MacB_PCD"/>
    <property type="match status" value="1"/>
</dbReference>
<proteinExistence type="predicted"/>
<dbReference type="PANTHER" id="PTHR30572">
    <property type="entry name" value="MEMBRANE COMPONENT OF TRANSPORTER-RELATED"/>
    <property type="match status" value="1"/>
</dbReference>
<dbReference type="PANTHER" id="PTHR30572:SF18">
    <property type="entry name" value="ABC-TYPE MACROLIDE FAMILY EXPORT SYSTEM PERMEASE COMPONENT 2"/>
    <property type="match status" value="1"/>
</dbReference>
<keyword evidence="5 6" id="KW-0472">Membrane</keyword>
<evidence type="ECO:0000256" key="4">
    <source>
        <dbReference type="ARBA" id="ARBA00022989"/>
    </source>
</evidence>
<evidence type="ECO:0000313" key="10">
    <source>
        <dbReference type="Proteomes" id="UP001142175"/>
    </source>
</evidence>
<feature type="domain" description="ABC3 transporter permease C-terminal" evidence="7">
    <location>
        <begin position="297"/>
        <end position="405"/>
    </location>
</feature>
<dbReference type="Proteomes" id="UP001142175">
    <property type="component" value="Unassembled WGS sequence"/>
</dbReference>
<dbReference type="GO" id="GO:0022857">
    <property type="term" value="F:transmembrane transporter activity"/>
    <property type="evidence" value="ECO:0007669"/>
    <property type="project" value="TreeGrafter"/>
</dbReference>
<evidence type="ECO:0000256" key="6">
    <source>
        <dbReference type="SAM" id="Phobius"/>
    </source>
</evidence>
<dbReference type="InterPro" id="IPR025857">
    <property type="entry name" value="MacB_PCD"/>
</dbReference>
<dbReference type="GO" id="GO:0005886">
    <property type="term" value="C:plasma membrane"/>
    <property type="evidence" value="ECO:0007669"/>
    <property type="project" value="UniProtKB-SubCell"/>
</dbReference>
<feature type="transmembrane region" description="Helical" evidence="6">
    <location>
        <begin position="433"/>
        <end position="455"/>
    </location>
</feature>
<dbReference type="RefSeq" id="WP_258422899.1">
    <property type="nucleotide sequence ID" value="NZ_JANSUY010000004.1"/>
</dbReference>
<comment type="subcellular location">
    <subcellularLocation>
        <location evidence="1">Cell membrane</location>
        <topology evidence="1">Multi-pass membrane protein</topology>
    </subcellularLocation>
</comment>
<feature type="domain" description="MacB-like periplasmic core" evidence="8">
    <location>
        <begin position="20"/>
        <end position="198"/>
    </location>
</feature>
<feature type="transmembrane region" description="Helical" evidence="6">
    <location>
        <begin position="21"/>
        <end position="41"/>
    </location>
</feature>
<feature type="transmembrane region" description="Helical" evidence="6">
    <location>
        <begin position="768"/>
        <end position="791"/>
    </location>
</feature>
<keyword evidence="2" id="KW-1003">Cell membrane</keyword>
<name>A0A9X2P2U5_9BACT</name>
<dbReference type="Pfam" id="PF02687">
    <property type="entry name" value="FtsX"/>
    <property type="match status" value="2"/>
</dbReference>
<evidence type="ECO:0000256" key="2">
    <source>
        <dbReference type="ARBA" id="ARBA00022475"/>
    </source>
</evidence>
<keyword evidence="10" id="KW-1185">Reference proteome</keyword>
<dbReference type="InterPro" id="IPR050250">
    <property type="entry name" value="Macrolide_Exporter_MacB"/>
</dbReference>
<evidence type="ECO:0000256" key="3">
    <source>
        <dbReference type="ARBA" id="ARBA00022692"/>
    </source>
</evidence>
<feature type="transmembrane region" description="Helical" evidence="6">
    <location>
        <begin position="290"/>
        <end position="311"/>
    </location>
</feature>
<evidence type="ECO:0000259" key="7">
    <source>
        <dbReference type="Pfam" id="PF02687"/>
    </source>
</evidence>
<organism evidence="9 10">
    <name type="scientific">Aquiflexum gelatinilyticum</name>
    <dbReference type="NCBI Taxonomy" id="2961943"/>
    <lineage>
        <taxon>Bacteria</taxon>
        <taxon>Pseudomonadati</taxon>
        <taxon>Bacteroidota</taxon>
        <taxon>Cytophagia</taxon>
        <taxon>Cytophagales</taxon>
        <taxon>Cyclobacteriaceae</taxon>
        <taxon>Aquiflexum</taxon>
    </lineage>
</organism>
<evidence type="ECO:0000259" key="8">
    <source>
        <dbReference type="Pfam" id="PF12704"/>
    </source>
</evidence>
<reference evidence="9" key="1">
    <citation type="submission" date="2022-08" db="EMBL/GenBank/DDBJ databases">
        <authorList>
            <person name="Zhang D."/>
        </authorList>
    </citation>
    <scope>NUCLEOTIDE SEQUENCE</scope>
    <source>
        <strain evidence="9">XJ19-11</strain>
    </source>
</reference>
<keyword evidence="3 6" id="KW-0812">Transmembrane</keyword>
<gene>
    <name evidence="9" type="ORF">NU887_08325</name>
</gene>